<evidence type="ECO:0000313" key="3">
    <source>
        <dbReference type="EMBL" id="TWP50203.1"/>
    </source>
</evidence>
<dbReference type="InterPro" id="IPR016540">
    <property type="entry name" value="UCP008459"/>
</dbReference>
<dbReference type="InterPro" id="IPR045865">
    <property type="entry name" value="ACT-like_dom_sf"/>
</dbReference>
<dbReference type="Gene3D" id="3.30.2130.10">
    <property type="entry name" value="VC0802-like"/>
    <property type="match status" value="1"/>
</dbReference>
<accession>A0A563ERC6</accession>
<feature type="domain" description="A9CJY8-like N-terminal" evidence="2">
    <location>
        <begin position="11"/>
        <end position="56"/>
    </location>
</feature>
<feature type="domain" description="CASTOR ACT" evidence="1">
    <location>
        <begin position="61"/>
        <end position="121"/>
    </location>
</feature>
<proteinExistence type="predicted"/>
<reference evidence="3 4" key="1">
    <citation type="submission" date="2019-07" db="EMBL/GenBank/DDBJ databases">
        <title>Lentzea xizangensis sp. nov., isolated from Qinghai-Tibetan Plateau Soils.</title>
        <authorList>
            <person name="Huang J."/>
        </authorList>
    </citation>
    <scope>NUCLEOTIDE SEQUENCE [LARGE SCALE GENOMIC DNA]</scope>
    <source>
        <strain evidence="3 4">FXJ1.1311</strain>
    </source>
</reference>
<dbReference type="EMBL" id="VOBR01000013">
    <property type="protein sequence ID" value="TWP50203.1"/>
    <property type="molecule type" value="Genomic_DNA"/>
</dbReference>
<dbReference type="SUPFAM" id="SSF55021">
    <property type="entry name" value="ACT-like"/>
    <property type="match status" value="2"/>
</dbReference>
<evidence type="ECO:0000259" key="2">
    <source>
        <dbReference type="Pfam" id="PF21631"/>
    </source>
</evidence>
<organism evidence="3 4">
    <name type="scientific">Lentzea tibetensis</name>
    <dbReference type="NCBI Taxonomy" id="2591470"/>
    <lineage>
        <taxon>Bacteria</taxon>
        <taxon>Bacillati</taxon>
        <taxon>Actinomycetota</taxon>
        <taxon>Actinomycetes</taxon>
        <taxon>Pseudonocardiales</taxon>
        <taxon>Pseudonocardiaceae</taxon>
        <taxon>Lentzea</taxon>
    </lineage>
</organism>
<protein>
    <submittedName>
        <fullName evidence="3">ACT domain-containing protein</fullName>
    </submittedName>
</protein>
<dbReference type="InterPro" id="IPR027795">
    <property type="entry name" value="CASTOR_ACT_dom"/>
</dbReference>
<dbReference type="OrthoDB" id="5615858at2"/>
<dbReference type="Pfam" id="PF13840">
    <property type="entry name" value="ACT_7"/>
    <property type="match status" value="1"/>
</dbReference>
<keyword evidence="4" id="KW-1185">Reference proteome</keyword>
<comment type="caution">
    <text evidence="3">The sequence shown here is derived from an EMBL/GenBank/DDBJ whole genome shotgun (WGS) entry which is preliminary data.</text>
</comment>
<dbReference type="PIRSF" id="PIRSF008459">
    <property type="entry name" value="UCP008459"/>
    <property type="match status" value="1"/>
</dbReference>
<dbReference type="Pfam" id="PF21631">
    <property type="entry name" value="A9CJY8-like_N"/>
    <property type="match status" value="1"/>
</dbReference>
<dbReference type="Proteomes" id="UP000316639">
    <property type="component" value="Unassembled WGS sequence"/>
</dbReference>
<evidence type="ECO:0000313" key="4">
    <source>
        <dbReference type="Proteomes" id="UP000316639"/>
    </source>
</evidence>
<dbReference type="PANTHER" id="PTHR31131:SF6">
    <property type="entry name" value="CASTOR ACT DOMAIN-CONTAINING PROTEIN"/>
    <property type="match status" value="1"/>
</dbReference>
<gene>
    <name evidence="3" type="ORF">FKR81_21045</name>
</gene>
<dbReference type="InterPro" id="IPR051719">
    <property type="entry name" value="CASTOR_mTORC1"/>
</dbReference>
<dbReference type="PANTHER" id="PTHR31131">
    <property type="entry name" value="CHROMOSOME 1, WHOLE GENOME SHOTGUN SEQUENCE"/>
    <property type="match status" value="1"/>
</dbReference>
<dbReference type="AlphaFoldDB" id="A0A563ERC6"/>
<dbReference type="InterPro" id="IPR049447">
    <property type="entry name" value="A9CJY8-like_N"/>
</dbReference>
<sequence>MKRLIVDVRPGDYTVMRLAADAKVPAGLFDLTDCLVSVTRTPEELSIICPTSQVVEDAPHEKGWRLLTVRGPLEFTLTGIMAALAGELAAAGVTLFAVSTFDTDHLLVKHTDLGRAVLALRAAGHETVVPQEPNTPLGGLK</sequence>
<evidence type="ECO:0000259" key="1">
    <source>
        <dbReference type="Pfam" id="PF13840"/>
    </source>
</evidence>
<dbReference type="RefSeq" id="WP_146353826.1">
    <property type="nucleotide sequence ID" value="NZ_VOBR01000013.1"/>
</dbReference>
<name>A0A563ERC6_9PSEU</name>